<dbReference type="RefSeq" id="WP_013049066.1">
    <property type="nucleotide sequence ID" value="NC_014011.1"/>
</dbReference>
<sequence length="264" mass="29513">MEQAKKNPPVLSVIKALKILELLNEKGTLTISEISASLKINKSTVSRLLSTLSEGGYTKRISRNTGYVNTLKLFEMGNREVERLGIWQMAQPYLKHLACETRETINLAILSGASLIYIDKIESPDAVRVGLGSSKRVPAYCTGLGKAMLAFMEKEKVKKILSTVDFVHFTPTTITSPELLFKNFEEIRERGVAYDDCEYEEGLACVAAPIINARNEVVASMSIAYPRSRYGKNSSEERAFSNLIRNVTHSFSLDLRYMGDNLIF</sequence>
<reference evidence="6 7" key="1">
    <citation type="journal article" date="2010" name="Stand. Genomic Sci.">
        <title>Complete genome sequence of Aminobacterium colombiense type strain (ALA-1).</title>
        <authorList>
            <person name="Chertkov O."/>
            <person name="Sikorski J."/>
            <person name="Brambilla E."/>
            <person name="Lapidus A."/>
            <person name="Copeland A."/>
            <person name="Glavina Del Rio T."/>
            <person name="Nolan M."/>
            <person name="Lucas S."/>
            <person name="Tice H."/>
            <person name="Cheng J.F."/>
            <person name="Han C."/>
            <person name="Detter J.C."/>
            <person name="Bruce D."/>
            <person name="Tapia R."/>
            <person name="Goodwin L."/>
            <person name="Pitluck S."/>
            <person name="Liolios K."/>
            <person name="Ivanova N."/>
            <person name="Mavromatis K."/>
            <person name="Ovchinnikova G."/>
            <person name="Pati A."/>
            <person name="Chen A."/>
            <person name="Palaniappan K."/>
            <person name="Land M."/>
            <person name="Hauser L."/>
            <person name="Chang Y.J."/>
            <person name="Jeffries C.D."/>
            <person name="Spring S."/>
            <person name="Rohde M."/>
            <person name="Goker M."/>
            <person name="Bristow J."/>
            <person name="Eisen J.A."/>
            <person name="Markowitz V."/>
            <person name="Hugenholtz P."/>
            <person name="Kyrpides N.C."/>
            <person name="Klenk H.P."/>
        </authorList>
    </citation>
    <scope>NUCLEOTIDE SEQUENCE [LARGE SCALE GENOMIC DNA]</scope>
    <source>
        <strain evidence="7">DSM 12261 / ALA-1</strain>
    </source>
</reference>
<feature type="domain" description="IclR-ED" evidence="5">
    <location>
        <begin position="72"/>
        <end position="257"/>
    </location>
</feature>
<evidence type="ECO:0000259" key="4">
    <source>
        <dbReference type="PROSITE" id="PS51077"/>
    </source>
</evidence>
<protein>
    <submittedName>
        <fullName evidence="6">Transcriptional regulator, IclR family</fullName>
    </submittedName>
</protein>
<dbReference type="InterPro" id="IPR014757">
    <property type="entry name" value="Tscrpt_reg_IclR_C"/>
</dbReference>
<dbReference type="Gene3D" id="1.10.10.10">
    <property type="entry name" value="Winged helix-like DNA-binding domain superfamily/Winged helix DNA-binding domain"/>
    <property type="match status" value="1"/>
</dbReference>
<keyword evidence="1" id="KW-0805">Transcription regulation</keyword>
<dbReference type="InterPro" id="IPR029016">
    <property type="entry name" value="GAF-like_dom_sf"/>
</dbReference>
<dbReference type="GO" id="GO:0045892">
    <property type="term" value="P:negative regulation of DNA-templated transcription"/>
    <property type="evidence" value="ECO:0007669"/>
    <property type="project" value="TreeGrafter"/>
</dbReference>
<evidence type="ECO:0000313" key="7">
    <source>
        <dbReference type="Proteomes" id="UP000002366"/>
    </source>
</evidence>
<dbReference type="EMBL" id="CP001997">
    <property type="protein sequence ID" value="ADE57804.1"/>
    <property type="molecule type" value="Genomic_DNA"/>
</dbReference>
<dbReference type="GO" id="GO:0003677">
    <property type="term" value="F:DNA binding"/>
    <property type="evidence" value="ECO:0007669"/>
    <property type="project" value="UniProtKB-KW"/>
</dbReference>
<dbReference type="STRING" id="572547.Amico_1688"/>
<dbReference type="KEGG" id="aco:Amico_1688"/>
<dbReference type="InterPro" id="IPR005471">
    <property type="entry name" value="Tscrpt_reg_IclR_N"/>
</dbReference>
<dbReference type="PROSITE" id="PS51077">
    <property type="entry name" value="HTH_ICLR"/>
    <property type="match status" value="1"/>
</dbReference>
<dbReference type="InterPro" id="IPR011991">
    <property type="entry name" value="ArsR-like_HTH"/>
</dbReference>
<dbReference type="InterPro" id="IPR036390">
    <property type="entry name" value="WH_DNA-bd_sf"/>
</dbReference>
<dbReference type="SMART" id="SM00346">
    <property type="entry name" value="HTH_ICLR"/>
    <property type="match status" value="1"/>
</dbReference>
<dbReference type="PANTHER" id="PTHR30136:SF7">
    <property type="entry name" value="HTH-TYPE TRANSCRIPTIONAL REGULATOR KDGR-RELATED"/>
    <property type="match status" value="1"/>
</dbReference>
<gene>
    <name evidence="6" type="ordered locus">Amico_1688</name>
</gene>
<dbReference type="SUPFAM" id="SSF55781">
    <property type="entry name" value="GAF domain-like"/>
    <property type="match status" value="1"/>
</dbReference>
<dbReference type="GO" id="GO:0003700">
    <property type="term" value="F:DNA-binding transcription factor activity"/>
    <property type="evidence" value="ECO:0007669"/>
    <property type="project" value="TreeGrafter"/>
</dbReference>
<name>D5EGX2_AMICL</name>
<dbReference type="AlphaFoldDB" id="D5EGX2"/>
<dbReference type="SUPFAM" id="SSF46785">
    <property type="entry name" value="Winged helix' DNA-binding domain"/>
    <property type="match status" value="1"/>
</dbReference>
<keyword evidence="3" id="KW-0804">Transcription</keyword>
<evidence type="ECO:0000256" key="1">
    <source>
        <dbReference type="ARBA" id="ARBA00023015"/>
    </source>
</evidence>
<feature type="domain" description="HTH iclR-type" evidence="4">
    <location>
        <begin position="10"/>
        <end position="71"/>
    </location>
</feature>
<evidence type="ECO:0000259" key="5">
    <source>
        <dbReference type="PROSITE" id="PS51078"/>
    </source>
</evidence>
<dbReference type="CDD" id="cd00090">
    <property type="entry name" value="HTH_ARSR"/>
    <property type="match status" value="1"/>
</dbReference>
<evidence type="ECO:0000256" key="2">
    <source>
        <dbReference type="ARBA" id="ARBA00023125"/>
    </source>
</evidence>
<dbReference type="Pfam" id="PF01614">
    <property type="entry name" value="IclR_C"/>
    <property type="match status" value="1"/>
</dbReference>
<dbReference type="InterPro" id="IPR050707">
    <property type="entry name" value="HTH_MetabolicPath_Reg"/>
</dbReference>
<dbReference type="PANTHER" id="PTHR30136">
    <property type="entry name" value="HELIX-TURN-HELIX TRANSCRIPTIONAL REGULATOR, ICLR FAMILY"/>
    <property type="match status" value="1"/>
</dbReference>
<dbReference type="PROSITE" id="PS51078">
    <property type="entry name" value="ICLR_ED"/>
    <property type="match status" value="1"/>
</dbReference>
<dbReference type="OrthoDB" id="9791752at2"/>
<dbReference type="eggNOG" id="COG1414">
    <property type="taxonomic scope" value="Bacteria"/>
</dbReference>
<proteinExistence type="predicted"/>
<dbReference type="Gene3D" id="3.30.450.40">
    <property type="match status" value="1"/>
</dbReference>
<dbReference type="Proteomes" id="UP000002366">
    <property type="component" value="Chromosome"/>
</dbReference>
<dbReference type="HOGENOM" id="CLU_062618_7_1_0"/>
<organism evidence="6 7">
    <name type="scientific">Aminobacterium colombiense (strain DSM 12261 / ALA-1)</name>
    <dbReference type="NCBI Taxonomy" id="572547"/>
    <lineage>
        <taxon>Bacteria</taxon>
        <taxon>Thermotogati</taxon>
        <taxon>Synergistota</taxon>
        <taxon>Synergistia</taxon>
        <taxon>Synergistales</taxon>
        <taxon>Aminobacteriaceae</taxon>
        <taxon>Aminobacterium</taxon>
    </lineage>
</organism>
<dbReference type="Pfam" id="PF09339">
    <property type="entry name" value="HTH_IclR"/>
    <property type="match status" value="1"/>
</dbReference>
<accession>D5EGX2</accession>
<evidence type="ECO:0000313" key="6">
    <source>
        <dbReference type="EMBL" id="ADE57804.1"/>
    </source>
</evidence>
<keyword evidence="7" id="KW-1185">Reference proteome</keyword>
<dbReference type="InterPro" id="IPR036388">
    <property type="entry name" value="WH-like_DNA-bd_sf"/>
</dbReference>
<keyword evidence="2" id="KW-0238">DNA-binding</keyword>
<evidence type="ECO:0000256" key="3">
    <source>
        <dbReference type="ARBA" id="ARBA00023163"/>
    </source>
</evidence>